<evidence type="ECO:0000256" key="2">
    <source>
        <dbReference type="ARBA" id="ARBA00021310"/>
    </source>
</evidence>
<evidence type="ECO:0000259" key="8">
    <source>
        <dbReference type="Pfam" id="PF11967"/>
    </source>
</evidence>
<accession>A0A9Y2AH69</accession>
<sequence length="250" mass="28366">MAQYATEALILSVRNWGEADKMVNFFSKEFGKIAAVAYGCRRPRSPLAGGMQVFSHLQLQVMGGNSLDTIKQCETKQTFKQLRENLDCMAYAAFLTEVVNEVCPERHPEPHIYDLLLNAFQLFSKRNPRLVALAAGYRILEYTGYQPNYEQCVVCGKHIATDSFFSLSKGGIVCEACKELPQISFSLKMRDFINQLLALNWEEPQSFSVSGAVLMQVEKLLIDYLHFILEKPLKSLEFIQQLAELPKVHT</sequence>
<dbReference type="InterPro" id="IPR012340">
    <property type="entry name" value="NA-bd_OB-fold"/>
</dbReference>
<dbReference type="InterPro" id="IPR037278">
    <property type="entry name" value="ARFGAP/RecO"/>
</dbReference>
<dbReference type="EMBL" id="CP120678">
    <property type="protein sequence ID" value="WIW69787.1"/>
    <property type="molecule type" value="Genomic_DNA"/>
</dbReference>
<dbReference type="GO" id="GO:0006310">
    <property type="term" value="P:DNA recombination"/>
    <property type="evidence" value="ECO:0007669"/>
    <property type="project" value="UniProtKB-UniRule"/>
</dbReference>
<dbReference type="SUPFAM" id="SSF57863">
    <property type="entry name" value="ArfGap/RecO-like zinc finger"/>
    <property type="match status" value="1"/>
</dbReference>
<dbReference type="PANTHER" id="PTHR33991">
    <property type="entry name" value="DNA REPAIR PROTEIN RECO"/>
    <property type="match status" value="1"/>
</dbReference>
<dbReference type="Gene3D" id="2.40.50.140">
    <property type="entry name" value="Nucleic acid-binding proteins"/>
    <property type="match status" value="1"/>
</dbReference>
<keyword evidence="4 7" id="KW-0233">DNA recombination</keyword>
<evidence type="ECO:0000256" key="4">
    <source>
        <dbReference type="ARBA" id="ARBA00023172"/>
    </source>
</evidence>
<keyword evidence="10" id="KW-1185">Reference proteome</keyword>
<dbReference type="NCBIfam" id="TIGR00613">
    <property type="entry name" value="reco"/>
    <property type="match status" value="1"/>
</dbReference>
<protein>
    <recommendedName>
        <fullName evidence="2 7">DNA repair protein RecO</fullName>
    </recommendedName>
    <alternativeName>
        <fullName evidence="6 7">Recombination protein O</fullName>
    </alternativeName>
</protein>
<keyword evidence="5 7" id="KW-0234">DNA repair</keyword>
<gene>
    <name evidence="7 9" type="primary">recO</name>
    <name evidence="9" type="ORF">P3F81_07630</name>
</gene>
<dbReference type="Proteomes" id="UP001243623">
    <property type="component" value="Chromosome"/>
</dbReference>
<evidence type="ECO:0000256" key="6">
    <source>
        <dbReference type="ARBA" id="ARBA00033409"/>
    </source>
</evidence>
<dbReference type="Gene3D" id="1.20.1440.120">
    <property type="entry name" value="Recombination protein O, C-terminal domain"/>
    <property type="match status" value="1"/>
</dbReference>
<evidence type="ECO:0000256" key="3">
    <source>
        <dbReference type="ARBA" id="ARBA00022763"/>
    </source>
</evidence>
<dbReference type="HAMAP" id="MF_00201">
    <property type="entry name" value="RecO"/>
    <property type="match status" value="1"/>
</dbReference>
<evidence type="ECO:0000256" key="7">
    <source>
        <dbReference type="HAMAP-Rule" id="MF_00201"/>
    </source>
</evidence>
<dbReference type="Pfam" id="PF11967">
    <property type="entry name" value="RecO_N"/>
    <property type="match status" value="1"/>
</dbReference>
<dbReference type="Pfam" id="PF02565">
    <property type="entry name" value="RecO_C"/>
    <property type="match status" value="1"/>
</dbReference>
<proteinExistence type="inferred from homology"/>
<evidence type="ECO:0000313" key="9">
    <source>
        <dbReference type="EMBL" id="WIW69787.1"/>
    </source>
</evidence>
<dbReference type="RefSeq" id="WP_147669892.1">
    <property type="nucleotide sequence ID" value="NZ_CP120678.1"/>
</dbReference>
<dbReference type="InterPro" id="IPR022572">
    <property type="entry name" value="DNA_rep/recomb_RecO_N"/>
</dbReference>
<dbReference type="SUPFAM" id="SSF50249">
    <property type="entry name" value="Nucleic acid-binding proteins"/>
    <property type="match status" value="1"/>
</dbReference>
<dbReference type="GO" id="GO:0006302">
    <property type="term" value="P:double-strand break repair"/>
    <property type="evidence" value="ECO:0007669"/>
    <property type="project" value="TreeGrafter"/>
</dbReference>
<evidence type="ECO:0000256" key="1">
    <source>
        <dbReference type="ARBA" id="ARBA00007452"/>
    </source>
</evidence>
<evidence type="ECO:0000256" key="5">
    <source>
        <dbReference type="ARBA" id="ARBA00023204"/>
    </source>
</evidence>
<dbReference type="GO" id="GO:0043590">
    <property type="term" value="C:bacterial nucleoid"/>
    <property type="evidence" value="ECO:0007669"/>
    <property type="project" value="TreeGrafter"/>
</dbReference>
<dbReference type="KEGG" id="sgbi:P3F81_07630"/>
<organism evidence="9 10">
    <name type="scientific">Selenobaculum gibii</name>
    <dbReference type="NCBI Taxonomy" id="3054208"/>
    <lineage>
        <taxon>Bacteria</taxon>
        <taxon>Bacillati</taxon>
        <taxon>Bacillota</taxon>
        <taxon>Negativicutes</taxon>
        <taxon>Selenomonadales</taxon>
        <taxon>Selenomonadaceae</taxon>
        <taxon>Selenobaculum</taxon>
    </lineage>
</organism>
<comment type="similarity">
    <text evidence="1 7">Belongs to the RecO family.</text>
</comment>
<dbReference type="AlphaFoldDB" id="A0A9Y2AH69"/>
<keyword evidence="3 7" id="KW-0227">DNA damage</keyword>
<dbReference type="PANTHER" id="PTHR33991:SF1">
    <property type="entry name" value="DNA REPAIR PROTEIN RECO"/>
    <property type="match status" value="1"/>
</dbReference>
<comment type="function">
    <text evidence="7">Involved in DNA repair and RecF pathway recombination.</text>
</comment>
<dbReference type="InterPro" id="IPR003717">
    <property type="entry name" value="RecO"/>
</dbReference>
<feature type="domain" description="DNA replication/recombination mediator RecO N-terminal" evidence="8">
    <location>
        <begin position="1"/>
        <end position="79"/>
    </location>
</feature>
<reference evidence="9" key="1">
    <citation type="submission" date="2023-03" db="EMBL/GenBank/DDBJ databases">
        <title>Selenobaculum gbiensis gen. nov. sp. nov., a new bacterium isolated from the gut microbiota of IBD patient.</title>
        <authorList>
            <person name="Yeo S."/>
            <person name="Park H."/>
            <person name="Huh C.S."/>
        </authorList>
    </citation>
    <scope>NUCLEOTIDE SEQUENCE</scope>
    <source>
        <strain evidence="9">ICN-92133</strain>
    </source>
</reference>
<evidence type="ECO:0000313" key="10">
    <source>
        <dbReference type="Proteomes" id="UP001243623"/>
    </source>
</evidence>
<dbReference type="InterPro" id="IPR042242">
    <property type="entry name" value="RecO_C"/>
</dbReference>
<name>A0A9Y2AH69_9FIRM</name>